<evidence type="ECO:0000256" key="1">
    <source>
        <dbReference type="ARBA" id="ARBA00023242"/>
    </source>
</evidence>
<name>A0A6A5ZI51_9PLEO</name>
<organism evidence="4 5">
    <name type="scientific">Lophiotrema nucula</name>
    <dbReference type="NCBI Taxonomy" id="690887"/>
    <lineage>
        <taxon>Eukaryota</taxon>
        <taxon>Fungi</taxon>
        <taxon>Dikarya</taxon>
        <taxon>Ascomycota</taxon>
        <taxon>Pezizomycotina</taxon>
        <taxon>Dothideomycetes</taxon>
        <taxon>Pleosporomycetidae</taxon>
        <taxon>Pleosporales</taxon>
        <taxon>Lophiotremataceae</taxon>
        <taxon>Lophiotrema</taxon>
    </lineage>
</organism>
<dbReference type="CDD" id="cd00067">
    <property type="entry name" value="GAL4"/>
    <property type="match status" value="1"/>
</dbReference>
<feature type="compositionally biased region" description="Low complexity" evidence="2">
    <location>
        <begin position="122"/>
        <end position="134"/>
    </location>
</feature>
<feature type="region of interest" description="Disordered" evidence="2">
    <location>
        <begin position="110"/>
        <end position="134"/>
    </location>
</feature>
<dbReference type="PROSITE" id="PS50048">
    <property type="entry name" value="ZN2_CY6_FUNGAL_2"/>
    <property type="match status" value="1"/>
</dbReference>
<dbReference type="SUPFAM" id="SSF57701">
    <property type="entry name" value="Zn2/Cys6 DNA-binding domain"/>
    <property type="match status" value="1"/>
</dbReference>
<evidence type="ECO:0000256" key="2">
    <source>
        <dbReference type="SAM" id="MobiDB-lite"/>
    </source>
</evidence>
<protein>
    <recommendedName>
        <fullName evidence="3">Zn(2)-C6 fungal-type domain-containing protein</fullName>
    </recommendedName>
</protein>
<dbReference type="OrthoDB" id="4314040at2759"/>
<evidence type="ECO:0000313" key="5">
    <source>
        <dbReference type="Proteomes" id="UP000799770"/>
    </source>
</evidence>
<proteinExistence type="predicted"/>
<dbReference type="AlphaFoldDB" id="A0A6A5ZI51"/>
<dbReference type="Proteomes" id="UP000799770">
    <property type="component" value="Unassembled WGS sequence"/>
</dbReference>
<dbReference type="InterPro" id="IPR036864">
    <property type="entry name" value="Zn2-C6_fun-type_DNA-bd_sf"/>
</dbReference>
<accession>A0A6A5ZI51</accession>
<feature type="domain" description="Zn(2)-C6 fungal-type" evidence="3">
    <location>
        <begin position="9"/>
        <end position="37"/>
    </location>
</feature>
<dbReference type="PANTHER" id="PTHR38111">
    <property type="entry name" value="ZN(2)-C6 FUNGAL-TYPE DOMAIN-CONTAINING PROTEIN-RELATED"/>
    <property type="match status" value="1"/>
</dbReference>
<dbReference type="GO" id="GO:0008270">
    <property type="term" value="F:zinc ion binding"/>
    <property type="evidence" value="ECO:0007669"/>
    <property type="project" value="InterPro"/>
</dbReference>
<dbReference type="SMART" id="SM00066">
    <property type="entry name" value="GAL4"/>
    <property type="match status" value="1"/>
</dbReference>
<gene>
    <name evidence="4" type="ORF">BDV96DRAFT_684715</name>
</gene>
<evidence type="ECO:0000313" key="4">
    <source>
        <dbReference type="EMBL" id="KAF2119129.1"/>
    </source>
</evidence>
<sequence length="581" mass="65069">MVGTKTSNRCDTCRQRKVKCDERWPVCGPCAKGRRSCPGPPKKDIRFVESDENMAELPVRSRYRPPSGAQIVTLVGRSSEEYKNLHMVTLRSKNLKNGVQMQKIRLVDLPKAEPQPSCSSRSITPLAPSPPLSSNESLSARLYATLDPTTNAKIHSHSLILRELIGRFGTSSALDNATLCLVTSHEAVVRGDDVSTWFNIQQYGKALRSIQEAIDNPNEQYTTSTLAAISVMWRTEAVFCRVRGVSNQGIHGRAMAHIFRHRGICNTSDPLELYLIVDCLMGDVQAAVTIPRPSIFDSDVWDRIFSSIRGQTLVGDIYWQLMRELVKWPGLVHSNIMLQVSPELTSVTTDEALRRAISVAGRLELISQTLSTLLTDPKICVTAPSGRNDPLVPIVHQYRDPNAAMIVAYASFYSITVNRIVAFLNSRLPVSPFTVPVSPTFYPSAPLGSTPEPLFSPFEPLSLPFPESFLEKLHLQNVQLSQRVWMMYEQVRQWKPIGCLFFLNALKASFPWAGSLEMRQWILDAANDIEDFLPEQARWNPVRIELWAKCLSGEAIDDQPQESITSDIGIDIDYTEVLDEV</sequence>
<dbReference type="PANTHER" id="PTHR38111:SF2">
    <property type="entry name" value="FINGER DOMAIN PROTEIN, PUTATIVE (AFU_ORTHOLOGUE AFUA_1G01560)-RELATED"/>
    <property type="match status" value="1"/>
</dbReference>
<dbReference type="InterPro" id="IPR001138">
    <property type="entry name" value="Zn2Cys6_DnaBD"/>
</dbReference>
<dbReference type="InterPro" id="IPR053178">
    <property type="entry name" value="Osmoadaptation_assoc"/>
</dbReference>
<dbReference type="Gene3D" id="4.10.240.10">
    <property type="entry name" value="Zn(2)-C6 fungal-type DNA-binding domain"/>
    <property type="match status" value="1"/>
</dbReference>
<dbReference type="EMBL" id="ML977316">
    <property type="protein sequence ID" value="KAF2119129.1"/>
    <property type="molecule type" value="Genomic_DNA"/>
</dbReference>
<dbReference type="Pfam" id="PF00172">
    <property type="entry name" value="Zn_clus"/>
    <property type="match status" value="1"/>
</dbReference>
<dbReference type="GO" id="GO:0000981">
    <property type="term" value="F:DNA-binding transcription factor activity, RNA polymerase II-specific"/>
    <property type="evidence" value="ECO:0007669"/>
    <property type="project" value="InterPro"/>
</dbReference>
<reference evidence="4" key="1">
    <citation type="journal article" date="2020" name="Stud. Mycol.">
        <title>101 Dothideomycetes genomes: a test case for predicting lifestyles and emergence of pathogens.</title>
        <authorList>
            <person name="Haridas S."/>
            <person name="Albert R."/>
            <person name="Binder M."/>
            <person name="Bloem J."/>
            <person name="Labutti K."/>
            <person name="Salamov A."/>
            <person name="Andreopoulos B."/>
            <person name="Baker S."/>
            <person name="Barry K."/>
            <person name="Bills G."/>
            <person name="Bluhm B."/>
            <person name="Cannon C."/>
            <person name="Castanera R."/>
            <person name="Culley D."/>
            <person name="Daum C."/>
            <person name="Ezra D."/>
            <person name="Gonzalez J."/>
            <person name="Henrissat B."/>
            <person name="Kuo A."/>
            <person name="Liang C."/>
            <person name="Lipzen A."/>
            <person name="Lutzoni F."/>
            <person name="Magnuson J."/>
            <person name="Mondo S."/>
            <person name="Nolan M."/>
            <person name="Ohm R."/>
            <person name="Pangilinan J."/>
            <person name="Park H.-J."/>
            <person name="Ramirez L."/>
            <person name="Alfaro M."/>
            <person name="Sun H."/>
            <person name="Tritt A."/>
            <person name="Yoshinaga Y."/>
            <person name="Zwiers L.-H."/>
            <person name="Turgeon B."/>
            <person name="Goodwin S."/>
            <person name="Spatafora J."/>
            <person name="Crous P."/>
            <person name="Grigoriev I."/>
        </authorList>
    </citation>
    <scope>NUCLEOTIDE SEQUENCE</scope>
    <source>
        <strain evidence="4">CBS 627.86</strain>
    </source>
</reference>
<evidence type="ECO:0000259" key="3">
    <source>
        <dbReference type="PROSITE" id="PS50048"/>
    </source>
</evidence>
<keyword evidence="1" id="KW-0539">Nucleus</keyword>
<keyword evidence="5" id="KW-1185">Reference proteome</keyword>